<feature type="transmembrane region" description="Helical" evidence="1">
    <location>
        <begin position="67"/>
        <end position="88"/>
    </location>
</feature>
<organism evidence="2 3">
    <name type="scientific">Weissella diestrammenae</name>
    <dbReference type="NCBI Taxonomy" id="1162633"/>
    <lineage>
        <taxon>Bacteria</taxon>
        <taxon>Bacillati</taxon>
        <taxon>Bacillota</taxon>
        <taxon>Bacilli</taxon>
        <taxon>Lactobacillales</taxon>
        <taxon>Lactobacillaceae</taxon>
        <taxon>Weissella</taxon>
    </lineage>
</organism>
<dbReference type="RefSeq" id="WP_187528536.1">
    <property type="nucleotide sequence ID" value="NZ_CP060724.1"/>
</dbReference>
<evidence type="ECO:0000313" key="2">
    <source>
        <dbReference type="EMBL" id="QNN74701.1"/>
    </source>
</evidence>
<gene>
    <name evidence="2" type="ORF">H9L19_04565</name>
</gene>
<reference evidence="2 3" key="1">
    <citation type="submission" date="2020-08" db="EMBL/GenBank/DDBJ databases">
        <title>Genome sequence of Weissella diestrammenae KACC 16890T.</title>
        <authorList>
            <person name="Hyun D.-W."/>
            <person name="Bae J.-W."/>
        </authorList>
    </citation>
    <scope>NUCLEOTIDE SEQUENCE [LARGE SCALE GENOMIC DNA]</scope>
    <source>
        <strain evidence="2 3">KACC 16890</strain>
    </source>
</reference>
<feature type="transmembrane region" description="Helical" evidence="1">
    <location>
        <begin position="100"/>
        <end position="121"/>
    </location>
</feature>
<feature type="transmembrane region" description="Helical" evidence="1">
    <location>
        <begin position="6"/>
        <end position="25"/>
    </location>
</feature>
<dbReference type="Gene3D" id="1.10.1760.20">
    <property type="match status" value="1"/>
</dbReference>
<name>A0A7G9T3M6_9LACO</name>
<keyword evidence="1" id="KW-0472">Membrane</keyword>
<evidence type="ECO:0000256" key="1">
    <source>
        <dbReference type="SAM" id="Phobius"/>
    </source>
</evidence>
<protein>
    <submittedName>
        <fullName evidence="2">ECF transporter S component</fullName>
    </submittedName>
</protein>
<dbReference type="KEGG" id="wdi:H9L19_04565"/>
<feature type="transmembrane region" description="Helical" evidence="1">
    <location>
        <begin position="127"/>
        <end position="151"/>
    </location>
</feature>
<proteinExistence type="predicted"/>
<keyword evidence="1" id="KW-0812">Transmembrane</keyword>
<evidence type="ECO:0000313" key="3">
    <source>
        <dbReference type="Proteomes" id="UP000515800"/>
    </source>
</evidence>
<sequence>MRLTTKKITLMAMLTALLVTMQYVLAPFPNIKPLTAILMLLVLFLGRTEAVVVSILTILLNGLLNGFGIWILGQIIGYVVILYLFSWLSRLSQSTLIQSIFVTLLPFLYGLINTIFMLGLFGHQTFIALWLAGLPFDGVHALSTLCFFILLKPIFQKLPFFQGNSIQ</sequence>
<feature type="transmembrane region" description="Helical" evidence="1">
    <location>
        <begin position="37"/>
        <end position="61"/>
    </location>
</feature>
<dbReference type="AlphaFoldDB" id="A0A7G9T3M6"/>
<accession>A0A7G9T3M6</accession>
<keyword evidence="3" id="KW-1185">Reference proteome</keyword>
<dbReference type="Proteomes" id="UP000515800">
    <property type="component" value="Chromosome"/>
</dbReference>
<dbReference type="EMBL" id="CP060724">
    <property type="protein sequence ID" value="QNN74701.1"/>
    <property type="molecule type" value="Genomic_DNA"/>
</dbReference>
<keyword evidence="1" id="KW-1133">Transmembrane helix</keyword>